<dbReference type="GeneID" id="39580872"/>
<evidence type="ECO:0000256" key="1">
    <source>
        <dbReference type="SAM" id="MobiDB-lite"/>
    </source>
</evidence>
<name>A0A3N2PRB3_SODAK</name>
<gene>
    <name evidence="3" type="ORF">SODALDRAFT_335203</name>
</gene>
<dbReference type="Proteomes" id="UP000272025">
    <property type="component" value="Unassembled WGS sequence"/>
</dbReference>
<dbReference type="RefSeq" id="XP_028464790.1">
    <property type="nucleotide sequence ID" value="XM_028612394.1"/>
</dbReference>
<keyword evidence="4" id="KW-1185">Reference proteome</keyword>
<dbReference type="AlphaFoldDB" id="A0A3N2PRB3"/>
<proteinExistence type="predicted"/>
<accession>A0A3N2PRB3</accession>
<feature type="transmembrane region" description="Helical" evidence="2">
    <location>
        <begin position="12"/>
        <end position="34"/>
    </location>
</feature>
<organism evidence="3 4">
    <name type="scientific">Sodiomyces alkalinus (strain CBS 110278 / VKM F-3762 / F11)</name>
    <name type="common">Alkaliphilic filamentous fungus</name>
    <dbReference type="NCBI Taxonomy" id="1314773"/>
    <lineage>
        <taxon>Eukaryota</taxon>
        <taxon>Fungi</taxon>
        <taxon>Dikarya</taxon>
        <taxon>Ascomycota</taxon>
        <taxon>Pezizomycotina</taxon>
        <taxon>Sordariomycetes</taxon>
        <taxon>Hypocreomycetidae</taxon>
        <taxon>Glomerellales</taxon>
        <taxon>Plectosphaerellaceae</taxon>
        <taxon>Sodiomyces</taxon>
    </lineage>
</organism>
<dbReference type="EMBL" id="ML119058">
    <property type="protein sequence ID" value="ROT36984.1"/>
    <property type="molecule type" value="Genomic_DNA"/>
</dbReference>
<keyword evidence="2" id="KW-1133">Transmembrane helix</keyword>
<sequence>MPGFSSQTTCLGWLPNVVLGMLTTCEFWFISFLFGRRRRCQLLQPISTKQPTKQPTTTNPPWGSGEDRTSR</sequence>
<feature type="region of interest" description="Disordered" evidence="1">
    <location>
        <begin position="45"/>
        <end position="71"/>
    </location>
</feature>
<evidence type="ECO:0000313" key="3">
    <source>
        <dbReference type="EMBL" id="ROT36984.1"/>
    </source>
</evidence>
<feature type="compositionally biased region" description="Low complexity" evidence="1">
    <location>
        <begin position="48"/>
        <end position="57"/>
    </location>
</feature>
<keyword evidence="2" id="KW-0812">Transmembrane</keyword>
<evidence type="ECO:0000256" key="2">
    <source>
        <dbReference type="SAM" id="Phobius"/>
    </source>
</evidence>
<protein>
    <submittedName>
        <fullName evidence="3">Uncharacterized protein</fullName>
    </submittedName>
</protein>
<keyword evidence="2" id="KW-0472">Membrane</keyword>
<reference evidence="3 4" key="1">
    <citation type="journal article" date="2018" name="Mol. Ecol.">
        <title>The obligate alkalophilic soda-lake fungus Sodiomyces alkalinus has shifted to a protein diet.</title>
        <authorList>
            <person name="Grum-Grzhimaylo A.A."/>
            <person name="Falkoski D.L."/>
            <person name="van den Heuvel J."/>
            <person name="Valero-Jimenez C.A."/>
            <person name="Min B."/>
            <person name="Choi I.G."/>
            <person name="Lipzen A."/>
            <person name="Daum C.G."/>
            <person name="Aanen D.K."/>
            <person name="Tsang A."/>
            <person name="Henrissat B."/>
            <person name="Bilanenko E.N."/>
            <person name="de Vries R.P."/>
            <person name="van Kan J.A.L."/>
            <person name="Grigoriev I.V."/>
            <person name="Debets A.J.M."/>
        </authorList>
    </citation>
    <scope>NUCLEOTIDE SEQUENCE [LARGE SCALE GENOMIC DNA]</scope>
    <source>
        <strain evidence="3 4">F11</strain>
    </source>
</reference>
<evidence type="ECO:0000313" key="4">
    <source>
        <dbReference type="Proteomes" id="UP000272025"/>
    </source>
</evidence>